<dbReference type="AlphaFoldDB" id="A0A811ZD57"/>
<gene>
    <name evidence="2" type="ORF">NYPRO_LOCUS19431</name>
</gene>
<protein>
    <submittedName>
        <fullName evidence="2">(raccoon dog) hypothetical protein</fullName>
    </submittedName>
</protein>
<name>A0A811ZD57_NYCPR</name>
<sequence>MPCSSPVLPAGALQPGPGGVSSPSLHRGPAPRGDTPGLKPLPSVPRRWRGDRAGARGWAPRDTGHRLLWFPRSQNNSYGNSNTDGDGPQGAGSSRWLPAPWPRGHAVLASAPCTPTYFKL</sequence>
<feature type="compositionally biased region" description="Low complexity" evidence="1">
    <location>
        <begin position="1"/>
        <end position="15"/>
    </location>
</feature>
<evidence type="ECO:0000313" key="3">
    <source>
        <dbReference type="Proteomes" id="UP000645828"/>
    </source>
</evidence>
<reference evidence="2" key="1">
    <citation type="submission" date="2020-12" db="EMBL/GenBank/DDBJ databases">
        <authorList>
            <consortium name="Molecular Ecology Group"/>
        </authorList>
    </citation>
    <scope>NUCLEOTIDE SEQUENCE</scope>
    <source>
        <strain evidence="2">TBG_1078</strain>
    </source>
</reference>
<dbReference type="Proteomes" id="UP000645828">
    <property type="component" value="Unassembled WGS sequence"/>
</dbReference>
<accession>A0A811ZD57</accession>
<feature type="region of interest" description="Disordered" evidence="1">
    <location>
        <begin position="1"/>
        <end position="98"/>
    </location>
</feature>
<organism evidence="2 3">
    <name type="scientific">Nyctereutes procyonoides</name>
    <name type="common">Raccoon dog</name>
    <name type="synonym">Canis procyonoides</name>
    <dbReference type="NCBI Taxonomy" id="34880"/>
    <lineage>
        <taxon>Eukaryota</taxon>
        <taxon>Metazoa</taxon>
        <taxon>Chordata</taxon>
        <taxon>Craniata</taxon>
        <taxon>Vertebrata</taxon>
        <taxon>Euteleostomi</taxon>
        <taxon>Mammalia</taxon>
        <taxon>Eutheria</taxon>
        <taxon>Laurasiatheria</taxon>
        <taxon>Carnivora</taxon>
        <taxon>Caniformia</taxon>
        <taxon>Canidae</taxon>
        <taxon>Nyctereutes</taxon>
    </lineage>
</organism>
<comment type="caution">
    <text evidence="2">The sequence shown here is derived from an EMBL/GenBank/DDBJ whole genome shotgun (WGS) entry which is preliminary data.</text>
</comment>
<proteinExistence type="predicted"/>
<feature type="compositionally biased region" description="Polar residues" evidence="1">
    <location>
        <begin position="72"/>
        <end position="84"/>
    </location>
</feature>
<evidence type="ECO:0000313" key="2">
    <source>
        <dbReference type="EMBL" id="CAD7686638.1"/>
    </source>
</evidence>
<dbReference type="EMBL" id="CAJHUB010000762">
    <property type="protein sequence ID" value="CAD7686638.1"/>
    <property type="molecule type" value="Genomic_DNA"/>
</dbReference>
<keyword evidence="3" id="KW-1185">Reference proteome</keyword>
<evidence type="ECO:0000256" key="1">
    <source>
        <dbReference type="SAM" id="MobiDB-lite"/>
    </source>
</evidence>